<feature type="signal peptide" evidence="1">
    <location>
        <begin position="1"/>
        <end position="26"/>
    </location>
</feature>
<dbReference type="EMBL" id="BMZB01000005">
    <property type="protein sequence ID" value="GGZ41658.1"/>
    <property type="molecule type" value="Genomic_DNA"/>
</dbReference>
<keyword evidence="1" id="KW-0732">Signal</keyword>
<dbReference type="Proteomes" id="UP000662572">
    <property type="component" value="Unassembled WGS sequence"/>
</dbReference>
<reference evidence="2" key="1">
    <citation type="journal article" date="2014" name="Int. J. Syst. Evol. Microbiol.">
        <title>Complete genome sequence of Corynebacterium casei LMG S-19264T (=DSM 44701T), isolated from a smear-ripened cheese.</title>
        <authorList>
            <consortium name="US DOE Joint Genome Institute (JGI-PGF)"/>
            <person name="Walter F."/>
            <person name="Albersmeier A."/>
            <person name="Kalinowski J."/>
            <person name="Ruckert C."/>
        </authorList>
    </citation>
    <scope>NUCLEOTIDE SEQUENCE</scope>
    <source>
        <strain evidence="2">KCTC 32296</strain>
    </source>
</reference>
<keyword evidence="3" id="KW-1185">Reference proteome</keyword>
<comment type="caution">
    <text evidence="2">The sequence shown here is derived from an EMBL/GenBank/DDBJ whole genome shotgun (WGS) entry which is preliminary data.</text>
</comment>
<evidence type="ECO:0000313" key="2">
    <source>
        <dbReference type="EMBL" id="GGZ41658.1"/>
    </source>
</evidence>
<dbReference type="GO" id="GO:0006974">
    <property type="term" value="P:DNA damage response"/>
    <property type="evidence" value="ECO:0007669"/>
    <property type="project" value="TreeGrafter"/>
</dbReference>
<dbReference type="Pfam" id="PF04402">
    <property type="entry name" value="SIMPL"/>
    <property type="match status" value="1"/>
</dbReference>
<protein>
    <submittedName>
        <fullName evidence="2">SIMPL domain-containing protein</fullName>
    </submittedName>
</protein>
<dbReference type="Gene3D" id="3.30.110.170">
    <property type="entry name" value="Protein of unknown function (DUF541), domain 1"/>
    <property type="match status" value="1"/>
</dbReference>
<dbReference type="AlphaFoldDB" id="A0A918UXV7"/>
<evidence type="ECO:0000256" key="1">
    <source>
        <dbReference type="SAM" id="SignalP"/>
    </source>
</evidence>
<dbReference type="Gene3D" id="3.30.70.2970">
    <property type="entry name" value="Protein of unknown function (DUF541), domain 2"/>
    <property type="match status" value="1"/>
</dbReference>
<dbReference type="RefSeq" id="WP_189488128.1">
    <property type="nucleotide sequence ID" value="NZ_BMZB01000005.1"/>
</dbReference>
<feature type="chain" id="PRO_5037609555" evidence="1">
    <location>
        <begin position="27"/>
        <end position="246"/>
    </location>
</feature>
<proteinExistence type="predicted"/>
<dbReference type="InterPro" id="IPR052022">
    <property type="entry name" value="26kDa_periplasmic_antigen"/>
</dbReference>
<reference evidence="2" key="2">
    <citation type="submission" date="2020-09" db="EMBL/GenBank/DDBJ databases">
        <authorList>
            <person name="Sun Q."/>
            <person name="Kim S."/>
        </authorList>
    </citation>
    <scope>NUCLEOTIDE SEQUENCE</scope>
    <source>
        <strain evidence="2">KCTC 32296</strain>
    </source>
</reference>
<dbReference type="PANTHER" id="PTHR34387:SF1">
    <property type="entry name" value="PERIPLASMIC IMMUNOGENIC PROTEIN"/>
    <property type="match status" value="1"/>
</dbReference>
<sequence length="246" mass="26123">MTKPIITTLSAVAVLMAGSIALPAAAQDMQSSHAAHMMPKPTTLNLSAQGEVKATPDTASINFGVMTEAKTAEEAMKLNRDRMTAVFAALKKLGIADKNIQTSNLNLNAQYDYPQNAPAVLRGYQASNRVTVKVDDLARLGTSIDAVVKAGINQIDGINFGLKDSKTAEDNARKAAVAALTQRADLYASAMGYKVKRIITLSESGGYAPQPVYKTMARAEMMDATPITAGELNIAISVSAEFELEK</sequence>
<accession>A0A918UXV7</accession>
<gene>
    <name evidence="2" type="ORF">GCM10011273_30390</name>
</gene>
<dbReference type="PANTHER" id="PTHR34387">
    <property type="entry name" value="SLR1258 PROTEIN"/>
    <property type="match status" value="1"/>
</dbReference>
<organism evidence="2 3">
    <name type="scientific">Asticcacaulis endophyticus</name>
    <dbReference type="NCBI Taxonomy" id="1395890"/>
    <lineage>
        <taxon>Bacteria</taxon>
        <taxon>Pseudomonadati</taxon>
        <taxon>Pseudomonadota</taxon>
        <taxon>Alphaproteobacteria</taxon>
        <taxon>Caulobacterales</taxon>
        <taxon>Caulobacteraceae</taxon>
        <taxon>Asticcacaulis</taxon>
    </lineage>
</organism>
<dbReference type="InterPro" id="IPR007497">
    <property type="entry name" value="SIMPL/DUF541"/>
</dbReference>
<name>A0A918UXV7_9CAUL</name>
<evidence type="ECO:0000313" key="3">
    <source>
        <dbReference type="Proteomes" id="UP000662572"/>
    </source>
</evidence>